<evidence type="ECO:0000256" key="3">
    <source>
        <dbReference type="ARBA" id="ARBA00022837"/>
    </source>
</evidence>
<feature type="domain" description="Glycosyl hydrolase family 92" evidence="5">
    <location>
        <begin position="279"/>
        <end position="738"/>
    </location>
</feature>
<dbReference type="FunFam" id="3.30.2080.10:FF:000001">
    <property type="entry name" value="Alpha-1,2-mannosidase subfamily"/>
    <property type="match status" value="1"/>
</dbReference>
<evidence type="ECO:0000256" key="2">
    <source>
        <dbReference type="ARBA" id="ARBA00011245"/>
    </source>
</evidence>
<dbReference type="Gene3D" id="3.30.2080.10">
    <property type="entry name" value="GH92 mannosidase domain"/>
    <property type="match status" value="1"/>
</dbReference>
<gene>
    <name evidence="7" type="ORF">BC792_101181</name>
</gene>
<name>A0A5S5DS58_9SPHI</name>
<evidence type="ECO:0000313" key="7">
    <source>
        <dbReference type="EMBL" id="TYP98524.1"/>
    </source>
</evidence>
<evidence type="ECO:0000259" key="6">
    <source>
        <dbReference type="Pfam" id="PF17678"/>
    </source>
</evidence>
<keyword evidence="3" id="KW-0106">Calcium</keyword>
<dbReference type="PANTHER" id="PTHR12143">
    <property type="entry name" value="PEPTIDE N-GLYCANASE PNGASE -RELATED"/>
    <property type="match status" value="1"/>
</dbReference>
<dbReference type="Pfam" id="PF07971">
    <property type="entry name" value="Glyco_hydro_92"/>
    <property type="match status" value="1"/>
</dbReference>
<comment type="cofactor">
    <cofactor evidence="1">
        <name>Ca(2+)</name>
        <dbReference type="ChEBI" id="CHEBI:29108"/>
    </cofactor>
</comment>
<dbReference type="Gene3D" id="2.70.98.10">
    <property type="match status" value="1"/>
</dbReference>
<dbReference type="Proteomes" id="UP000325105">
    <property type="component" value="Unassembled WGS sequence"/>
</dbReference>
<sequence length="757" mass="85310">MIRKHFINIGLLVSTIATGVHAQAQELTKHVNLLIGTGGHGHTYPGATVPFSLVQLSPDNGKGGWDWVSGYHISSDSIAGFSHMHLSGTGIGDWLDIAVMPLLQPVNTNKIDTRVQFDRKNEVASPGFYQVKLNNGIEAALTATERVGFHQYTFPAGTTRPTVRLDLDHTYNWDRAVDTEITIINDSTVVGKRYSQGWANKQHIYFALRTSRPFASYLFNGSDPTVHTGNNQPSIRIDNTQERGRQGVNAQLIFENSGTVLVKVALSTTDQQKALAALNEIPDWNFQRVQAQATQKWEKELGKIRVETKDETVKRIFYSALYHTAVAPTLYSDADGVYKNYKGEQHQMANGGQRYTFFSLWDTFRALKPLFTITQPDRYTDMLNSLLAFHDENGLLPVWDLSTFETNTMTGYHAIPVLADAILKDWPGVDPERAYQAMRKSAFQEIREVPAYIEYGYVPQDVNGGSVTKTLEYAFDDYCISLVAKKLGKMDDYELFSKRAKNYVNHFDPKTGFMRAKYKNGKFVEPFDPFYSEHDFDKSQYIEGNAWQHSFFVPHDVRGLAKLFPKKNGLDKMLDKLFTAPSYMTGENQSPDASGFIGQYAHGNEPSHHIAYMYNYIGKPWKTQEKVRQIIDSMYHDRPDGYAGNEDAGQMSAWAVWSMMGLYPASPVGGEYVFGSPALDRSTITMPNGKTFVITAKNNSKTNIYIKSATLNGQPYHKSFITHQDMLEGGELIFEMSDKPNRRYGKSSASWPTSMDN</sequence>
<keyword evidence="8" id="KW-1185">Reference proteome</keyword>
<dbReference type="Gene3D" id="1.20.1050.60">
    <property type="entry name" value="alpha-1,2-mannosidase"/>
    <property type="match status" value="1"/>
</dbReference>
<dbReference type="InterPro" id="IPR014718">
    <property type="entry name" value="GH-type_carb-bd"/>
</dbReference>
<dbReference type="GO" id="GO:0000224">
    <property type="term" value="F:peptide-N4-(N-acetyl-beta-glucosaminyl)asparagine amidase activity"/>
    <property type="evidence" value="ECO:0007669"/>
    <property type="project" value="TreeGrafter"/>
</dbReference>
<keyword evidence="4" id="KW-0732">Signal</keyword>
<comment type="caution">
    <text evidence="7">The sequence shown here is derived from an EMBL/GenBank/DDBJ whole genome shotgun (WGS) entry which is preliminary data.</text>
</comment>
<dbReference type="InterPro" id="IPR050883">
    <property type="entry name" value="PNGase"/>
</dbReference>
<feature type="chain" id="PRO_5024385480" evidence="4">
    <location>
        <begin position="23"/>
        <end position="757"/>
    </location>
</feature>
<evidence type="ECO:0000256" key="1">
    <source>
        <dbReference type="ARBA" id="ARBA00001913"/>
    </source>
</evidence>
<protein>
    <submittedName>
        <fullName evidence="7">Putative alpha-1,2-mannosidase</fullName>
    </submittedName>
</protein>
<dbReference type="EMBL" id="VNHX01000001">
    <property type="protein sequence ID" value="TYP98524.1"/>
    <property type="molecule type" value="Genomic_DNA"/>
</dbReference>
<reference evidence="7 8" key="1">
    <citation type="submission" date="2019-07" db="EMBL/GenBank/DDBJ databases">
        <title>Genomic Encyclopedia of Archaeal and Bacterial Type Strains, Phase II (KMG-II): from individual species to whole genera.</title>
        <authorList>
            <person name="Goeker M."/>
        </authorList>
    </citation>
    <scope>NUCLEOTIDE SEQUENCE [LARGE SCALE GENOMIC DNA]</scope>
    <source>
        <strain evidence="7 8">DSM 18850</strain>
    </source>
</reference>
<dbReference type="NCBIfam" id="TIGR01180">
    <property type="entry name" value="aman2_put"/>
    <property type="match status" value="1"/>
</dbReference>
<dbReference type="RefSeq" id="WP_148907091.1">
    <property type="nucleotide sequence ID" value="NZ_VNHX01000001.1"/>
</dbReference>
<dbReference type="GO" id="GO:0005975">
    <property type="term" value="P:carbohydrate metabolic process"/>
    <property type="evidence" value="ECO:0007669"/>
    <property type="project" value="InterPro"/>
</dbReference>
<dbReference type="GO" id="GO:0005829">
    <property type="term" value="C:cytosol"/>
    <property type="evidence" value="ECO:0007669"/>
    <property type="project" value="TreeGrafter"/>
</dbReference>
<dbReference type="InterPro" id="IPR005887">
    <property type="entry name" value="GH92_a_mannosidase_put"/>
</dbReference>
<comment type="subunit">
    <text evidence="2">Monomer.</text>
</comment>
<dbReference type="InterPro" id="IPR008928">
    <property type="entry name" value="6-hairpin_glycosidase_sf"/>
</dbReference>
<dbReference type="InterPro" id="IPR012939">
    <property type="entry name" value="Glyco_hydro_92"/>
</dbReference>
<evidence type="ECO:0000313" key="8">
    <source>
        <dbReference type="Proteomes" id="UP000325105"/>
    </source>
</evidence>
<dbReference type="SUPFAM" id="SSF48208">
    <property type="entry name" value="Six-hairpin glycosidases"/>
    <property type="match status" value="1"/>
</dbReference>
<feature type="signal peptide" evidence="4">
    <location>
        <begin position="1"/>
        <end position="22"/>
    </location>
</feature>
<dbReference type="InterPro" id="IPR041371">
    <property type="entry name" value="GH92_N"/>
</dbReference>
<dbReference type="GO" id="GO:0006516">
    <property type="term" value="P:glycoprotein catabolic process"/>
    <property type="evidence" value="ECO:0007669"/>
    <property type="project" value="TreeGrafter"/>
</dbReference>
<dbReference type="GO" id="GO:0030246">
    <property type="term" value="F:carbohydrate binding"/>
    <property type="evidence" value="ECO:0007669"/>
    <property type="project" value="InterPro"/>
</dbReference>
<organism evidence="7 8">
    <name type="scientific">Sphingobacterium allocomposti</name>
    <dbReference type="NCBI Taxonomy" id="415956"/>
    <lineage>
        <taxon>Bacteria</taxon>
        <taxon>Pseudomonadati</taxon>
        <taxon>Bacteroidota</taxon>
        <taxon>Sphingobacteriia</taxon>
        <taxon>Sphingobacteriales</taxon>
        <taxon>Sphingobacteriaceae</taxon>
        <taxon>Sphingobacterium</taxon>
    </lineage>
</organism>
<dbReference type="Pfam" id="PF17678">
    <property type="entry name" value="Glyco_hydro_92N"/>
    <property type="match status" value="1"/>
</dbReference>
<evidence type="ECO:0000256" key="4">
    <source>
        <dbReference type="SAM" id="SignalP"/>
    </source>
</evidence>
<dbReference type="PANTHER" id="PTHR12143:SF39">
    <property type="entry name" value="SECRETED PROTEIN"/>
    <property type="match status" value="1"/>
</dbReference>
<dbReference type="AlphaFoldDB" id="A0A5S5DS58"/>
<proteinExistence type="predicted"/>
<feature type="domain" description="Glycosyl hydrolase family 92 N-terminal" evidence="6">
    <location>
        <begin position="30"/>
        <end position="267"/>
    </location>
</feature>
<evidence type="ECO:0000259" key="5">
    <source>
        <dbReference type="Pfam" id="PF07971"/>
    </source>
</evidence>
<dbReference type="OrthoDB" id="9758101at2"/>
<accession>A0A5S5DS58</accession>
<dbReference type="Gene3D" id="1.20.1610.10">
    <property type="entry name" value="alpha-1,2-mannosidases domains"/>
    <property type="match status" value="1"/>
</dbReference>